<dbReference type="AlphaFoldDB" id="A0A7X2IJQ8"/>
<evidence type="ECO:0000256" key="1">
    <source>
        <dbReference type="SAM" id="SignalP"/>
    </source>
</evidence>
<reference evidence="2 3" key="1">
    <citation type="submission" date="2019-11" db="EMBL/GenBank/DDBJ databases">
        <title>Novel species isolated from a subtropical stream in China.</title>
        <authorList>
            <person name="Lu H."/>
        </authorList>
    </citation>
    <scope>NUCLEOTIDE SEQUENCE [LARGE SCALE GENOMIC DNA]</scope>
    <source>
        <strain evidence="2 3">FT92W</strain>
    </source>
</reference>
<keyword evidence="1" id="KW-0732">Signal</keyword>
<accession>A0A7X2IJQ8</accession>
<feature type="chain" id="PRO_5031389487" evidence="1">
    <location>
        <begin position="25"/>
        <end position="114"/>
    </location>
</feature>
<protein>
    <submittedName>
        <fullName evidence="2">Uncharacterized protein</fullName>
    </submittedName>
</protein>
<dbReference type="EMBL" id="WKJJ01000003">
    <property type="protein sequence ID" value="MRV71095.1"/>
    <property type="molecule type" value="Genomic_DNA"/>
</dbReference>
<dbReference type="Proteomes" id="UP000446768">
    <property type="component" value="Unassembled WGS sequence"/>
</dbReference>
<name>A0A7X2IJQ8_9BURK</name>
<evidence type="ECO:0000313" key="3">
    <source>
        <dbReference type="Proteomes" id="UP000446768"/>
    </source>
</evidence>
<dbReference type="RefSeq" id="WP_154371596.1">
    <property type="nucleotide sequence ID" value="NZ_WKJJ01000003.1"/>
</dbReference>
<keyword evidence="3" id="KW-1185">Reference proteome</keyword>
<evidence type="ECO:0000313" key="2">
    <source>
        <dbReference type="EMBL" id="MRV71095.1"/>
    </source>
</evidence>
<organism evidence="2 3">
    <name type="scientific">Pseudoduganella rivuli</name>
    <dbReference type="NCBI Taxonomy" id="2666085"/>
    <lineage>
        <taxon>Bacteria</taxon>
        <taxon>Pseudomonadati</taxon>
        <taxon>Pseudomonadota</taxon>
        <taxon>Betaproteobacteria</taxon>
        <taxon>Burkholderiales</taxon>
        <taxon>Oxalobacteraceae</taxon>
        <taxon>Telluria group</taxon>
        <taxon>Pseudoduganella</taxon>
    </lineage>
</organism>
<gene>
    <name evidence="2" type="ORF">GJ700_05105</name>
</gene>
<proteinExistence type="predicted"/>
<feature type="signal peptide" evidence="1">
    <location>
        <begin position="1"/>
        <end position="24"/>
    </location>
</feature>
<sequence length="114" mass="12441">MRSPTLLAAAALFTALLTALPAHAERPFPANAKRGTMTPAYHPDIVIDGKPRRLAPSARIFNQDNLIETPASLRGRNIVVNYEEDRDGLIVNVWMLTPEEAGQRLPAGDNVTGR</sequence>
<comment type="caution">
    <text evidence="2">The sequence shown here is derived from an EMBL/GenBank/DDBJ whole genome shotgun (WGS) entry which is preliminary data.</text>
</comment>